<evidence type="ECO:0000313" key="1">
    <source>
        <dbReference type="EMBL" id="EAU00163.1"/>
    </source>
</evidence>
<reference evidence="1" key="1">
    <citation type="submission" date="2016-07" db="EMBL/GenBank/DDBJ databases">
        <title>Comparative genomics of the Campylobacter concisus group.</title>
        <authorList>
            <person name="Miller W.G."/>
            <person name="Yee E."/>
            <person name="Chapman M.H."/>
            <person name="Huynh S."/>
            <person name="Bono J.L."/>
            <person name="On S.L.W."/>
            <person name="StLeger J."/>
            <person name="Foster G."/>
            <person name="Parker C.T."/>
        </authorList>
    </citation>
    <scope>NUCLEOTIDE SEQUENCE</scope>
    <source>
        <strain evidence="1">525.92</strain>
    </source>
</reference>
<dbReference type="Proteomes" id="UP000006380">
    <property type="component" value="Chromosome"/>
</dbReference>
<protein>
    <submittedName>
        <fullName evidence="1">Uncharacterized protein</fullName>
    </submittedName>
</protein>
<dbReference type="KEGG" id="ccv:CCV52592_1304"/>
<evidence type="ECO:0000313" key="2">
    <source>
        <dbReference type="Proteomes" id="UP000006380"/>
    </source>
</evidence>
<sequence>MARLLAVPWRIVSDEARILFLHIAKIADDDEDDVCHASDEELASAMGVDSIKKPFEELKKARYMIVDETSEGRSLRLRYDVTLDFLEAAGYHEAVKG</sequence>
<dbReference type="STRING" id="360105.CCV52592_1304"/>
<proteinExistence type="predicted"/>
<dbReference type="AlphaFoldDB" id="A7GY82"/>
<keyword evidence="2" id="KW-1185">Reference proteome</keyword>
<accession>A7GY82</accession>
<organism evidence="1 2">
    <name type="scientific">Campylobacter curvus (strain 525.92)</name>
    <dbReference type="NCBI Taxonomy" id="360105"/>
    <lineage>
        <taxon>Bacteria</taxon>
        <taxon>Pseudomonadati</taxon>
        <taxon>Campylobacterota</taxon>
        <taxon>Epsilonproteobacteria</taxon>
        <taxon>Campylobacterales</taxon>
        <taxon>Campylobacteraceae</taxon>
        <taxon>Campylobacter</taxon>
    </lineage>
</organism>
<dbReference type="EMBL" id="CP000767">
    <property type="protein sequence ID" value="EAU00163.1"/>
    <property type="molecule type" value="Genomic_DNA"/>
</dbReference>
<dbReference type="HOGENOM" id="CLU_2341480_0_0_7"/>
<dbReference type="RefSeq" id="WP_011992235.1">
    <property type="nucleotide sequence ID" value="NC_009715.2"/>
</dbReference>
<gene>
    <name evidence="1" type="ORF">CCV52592_1304</name>
</gene>
<name>A7GY82_CAMC5</name>